<evidence type="ECO:0000313" key="4">
    <source>
        <dbReference type="Proteomes" id="UP001060164"/>
    </source>
</evidence>
<sequence>MKMSGYGNRENKKHNGGFTMVEAIVVVVILLIFTGFMAVGVVKWIEWTNFKQQNEYAQTLFSAAQNQLTEYSESGQLTGLQKAMSDNKGNYLNPLDVTQLTAPDGNPYTLSGIWPESDKDSTRPEAARYQGQICYLIGTTRDYQKYLSYQNGELDEEADGQLEPEIKALYDMLLPYLYDPAILNATVCVEFTPEDGQVFAVLYSDKAEDFTHDETKEGDGTVSISNRESKYRKARMVGYYGVDTLSKATSPKAQKPSINEVKLNNEETLNLSFRLTKVQTATQELTYEIKIYDRSSKRELLVITLDGSKLKNTLFRDKIPCSVTRLNYDADGKNPTSQKLGEFPVLAWVETDRTVRVVLDAVDLTATSAQYYEDYPELVKTEESAGVGILRPKLSGTYSFHRFGLNTDDIYCTVQGRGTYYKTTAKKQSNSEHTYFGSARYSESGGETSAVYTVSNARHLSNIRYLEDYTEEQREKTGYEGLKTADHVTYQLTQNMDWRALIENGCLFATDAAKDDSNEVTEVKTEFPSIRQLRSNAVFEGNERRTYTVSGLYITEKANQKAFLYGTEESAEGPAGLFVTNYGTLRNFALDRITVNGGENAGAFCGMNAGTLENLTTADSDAKKNPSTITGESQVGGITGGQSYDGEEQIHYKGLVNRAQVKGHVYVGGIVGMLKSENAEKTVLVEECRNYGPVEGAKKSGTTREPSYIGGIVGYCKNSTDTVEALQIKKCISSPQYINDSIDDILGDREKLNEKLTGVYVGGIIGYNDNASVQYCSTEKEDGREGYVFGLRYVGGIVGYSEGSASGIDGSTDSGTSGINEIHVIGDTYVGGVTGCNAAIQGKMDEDGIVVPDPIRKLSNKIENWINRGVVVARGSYAGGIAGYNAGWIYNCNSDVDSTATAENLTKAESLNGDYAGGIAGYNNGIIGNTKRDADGSNPSGSNGRIQTVCYISGNNYVGGIVGYNDVDAVVEDYEVAGGYIGGSGSFVGGYAGLNASISLLMDEENEGRFLNSNPNQVTGAYCIGGTIGGNIVADKGHDIEAAFRTDNFLGVLKADAFAGGFIGYNLLMPGDTDRESTGELVESLAKALEETESVQDAAKVLAERTAGAGQSESTLYIQGLDAENAAQSKFGGITAQIHVGGVVGYNDDDTGLYIKDVTNLTPVTAEAAMENEDEQPGRTTYTGDGFTYSYAGGIIGRAGEHVTIDNCSNRDVGDVSSVGTYVGGLCEVSEGTIVNCSVSSIGSGTADYVGGIAGVNKAGGEITDCSFENRTVTGRNYVGGFTAENFGSIVHPSVNAAAVTAYGADGNVGGITGYNDENGAVTLGQAVEISVSSAGDNVGGITGYNKGILSVSGSAESAGIAGSISGNQRVGGVVGYQQADSLSGFYNEASVTASGGDAGGIVGKADNSEGKIEGCINQGTVSATKSGNAGGMIGNNLGSVLNCANNGSVSAPNGICGGVTGVNSGTIQSCDVTPKSSLDGWWDTISRWIRELFNGPDRLTFIGRQYAGGICGSNTGDISACTVTNLTITNLASSRGSSLGGIAGKNTGSVSGCNVGTGKTALVLKSNASDILAGGIAGSNSGTIEGTKKAYSTVYAQLGFVQTDMAYYGNLGGIAGSNTGTIRYCEFNGDVQGTANNPQNAPEYNPNTDFETNGSVIYGYGGIAGVNGDSGKESEGTIENCKVNAAKITGMGDPNNVANIGGAAGVNGLGAQISYVTFGTDKRYDVSFGGEAKETAVKNAKGSVYVGTGNSTTAYGHTGGVAGFNSGSISDICHEGSDRAYGEAPVDEMRVIVENYRGHVGGIVGYNRKTGSVQRAATGSAWAVYAPQSAQDNGCGGIVGYSASREDMLACINRATVEKSAAKSNAVGGMVGRMECADSTTWRIKDCVNYGKIRALNRVGGMIGVWKYYGGTISDCINYGEIYSTSNEGAAGMVGMLYQVRTTAAQIVRCENHGTIRGTSYAGGIAGRVNSAALVQLRNCVNTGLIQPGDSNGGIVGELEGIQRGSYITACNNYGYAINGTNIGGIIASNYSNFSNLRVTQCFGIGETKYPVSLNGKLNANYYLTESGTYLNQTFYDADGKVTKEAPNAFYVTKLDTPGIDTPAGAVRILYQKPEQNGSSGRAYYRNSNNTDTFTYEFTFSTAIDLRSIDLYWNRDKDERMMEYKVYTSELTSGETWNTFTEEEPLREPTDSGVGKEVVSGAANMVRRVKIEVTKAYNNQGKAANICLITANFNGTVFGFDYSGENGYAVKSDDGLTYGPYKDSGELKANRGNSDSYWTLSGLPFETYAIYTSNESEYESGTGLNVTRLGSGGYQLTAGEGADQITVGIPGFSLNPLREFRNSNKVTSDTSLAAMGSGADNIRYQVFEADNDYFNAEAVSGQLTLGTPAVTSIEDSGNAAYKAVWTEVKNASFYRYEAEYRDARGRVLETRTDTVYDCETLLPVSDINGTAVEEIRFSVWAGAKTLDENGDIIDVWSSVPGEKTVKISPILPSPQYHLELVRNGETLTYQIFLDNRDEYLEFLKKQGKTEEVLGNIEINVNCGGSVVEFTAQAAKSESYFSGNDTNTMFTAQATSADLTFTGSAKVMRESQAPVSTTYTADDTNIASLAMKPDTDSIGFRGITPDTLSYQLKIGYTSFIVYMRSEMVADDVELGVPVVLSTSQLRTSDTTDKAVATSLSSLPREILEESCYQNLMVRSYPALMSNNVVYTGHAVDLSEIKEADALGVEKTELTELYVTEGHGVTTDVTDTKLISQNGAGGKTLAGGYAIELASDGTYTIYYNALLEYNAYTGNDYSVTGSQSKATQVFYYRLTEERTLAEKPVIRVNDAGRDGTDGDPNEDTMVITWDLNHEGYAGEDNRIHYKEGAVYDYVITGFTPDGTSVQIDAGSYTTKKDEENSLTYDTTSWNYQNVAVSISRHGEENAKGMTTVFPSINTAEYKLKTRLTQIPKPVVSLHRDEDGKVEKNTLVYDVTWDSVPPEERSELDAYEITAERSAGDTAAVFAYEEQQAFTKALDNAKALYAGRASEQEVLGDNSIRYTWKEADGTGHVTKTMVLSWMEDADHSHYEITKELTGVWIFAAPPDAGNSVTQTIDLNDYERGEVIDISVKAIAAEDARTYRSGVKGVVREMTLPSRLDVPDVTELTSSPVYYTQNDPNLPEGENSFITRDELTSSGISLILNATNVGQVLQGKYEFAAAVYGEKGDEQDTQTVRAGDGEAGQEGYWNSGALATLVSKASVTSMDGNFNSSNYVMKNISAEYAGKWLKIAMRSISDSNVSSLWSDEDDVTEATVNYQWLRIPRVQVTLPELTESRTTLFYLDGEWKRDPNQSEGEIDDLPVTQTSLIFDSQDYADGYRIQMIQSAKGEDKLDPDKLYSIYDTNWLWLEKCGEGEYHVFYQSTEPEFDAGEYEDTDNPVCSADETAAYLGTITQEHPFVALPYTGLAQEGPEDTAPVVNTASCIMMKDAGFELVLPDAEVINTGNDAYSEENYLFTGQTSVQAYLYKENLEYRETSAISNWYRGRTTENVMFTDVTELQSYGSAPSLSVEMAASALPDKAYEITSRTRRWLVYQLAVTDSEDNLYVKRYLSAYGEGTSDITTRLLLPEEFAQFAGRNLRVRIASIDGAGGNLSEWTEWMDLIIPPAAEKQVPTEETGADQKSAQVEPAEDTAAEDRTGWANENEDIVTEHETESHRETEIIEPVIAEEDEMTD</sequence>
<evidence type="ECO:0000256" key="2">
    <source>
        <dbReference type="SAM" id="Phobius"/>
    </source>
</evidence>
<accession>A0ABY5VEY4</accession>
<feature type="compositionally biased region" description="Basic and acidic residues" evidence="1">
    <location>
        <begin position="3685"/>
        <end position="3697"/>
    </location>
</feature>
<dbReference type="InterPro" id="IPR022272">
    <property type="entry name" value="Lipocalin_CS"/>
</dbReference>
<evidence type="ECO:0008006" key="5">
    <source>
        <dbReference type="Google" id="ProtNLM"/>
    </source>
</evidence>
<keyword evidence="2" id="KW-0472">Membrane</keyword>
<dbReference type="SUPFAM" id="SSF49785">
    <property type="entry name" value="Galactose-binding domain-like"/>
    <property type="match status" value="1"/>
</dbReference>
<dbReference type="Gene3D" id="2.160.20.110">
    <property type="match status" value="7"/>
</dbReference>
<reference evidence="3" key="1">
    <citation type="journal article" date="2022" name="Cell">
        <title>Design, construction, and in vivo augmentation of a complex gut microbiome.</title>
        <authorList>
            <person name="Cheng A.G."/>
            <person name="Ho P.Y."/>
            <person name="Aranda-Diaz A."/>
            <person name="Jain S."/>
            <person name="Yu F.B."/>
            <person name="Meng X."/>
            <person name="Wang M."/>
            <person name="Iakiviak M."/>
            <person name="Nagashima K."/>
            <person name="Zhao A."/>
            <person name="Murugkar P."/>
            <person name="Patil A."/>
            <person name="Atabakhsh K."/>
            <person name="Weakley A."/>
            <person name="Yan J."/>
            <person name="Brumbaugh A.R."/>
            <person name="Higginbottom S."/>
            <person name="Dimas A."/>
            <person name="Shiver A.L."/>
            <person name="Deutschbauer A."/>
            <person name="Neff N."/>
            <person name="Sonnenburg J.L."/>
            <person name="Huang K.C."/>
            <person name="Fischbach M.A."/>
        </authorList>
    </citation>
    <scope>NUCLEOTIDE SEQUENCE</scope>
    <source>
        <strain evidence="3">DSM 19829</strain>
    </source>
</reference>
<dbReference type="Proteomes" id="UP001060164">
    <property type="component" value="Chromosome"/>
</dbReference>
<dbReference type="EMBL" id="CP102290">
    <property type="protein sequence ID" value="UWP59169.1"/>
    <property type="molecule type" value="Genomic_DNA"/>
</dbReference>
<organism evidence="3 4">
    <name type="scientific">Ruminococcus gauvreauii</name>
    <dbReference type="NCBI Taxonomy" id="438033"/>
    <lineage>
        <taxon>Bacteria</taxon>
        <taxon>Bacillati</taxon>
        <taxon>Bacillota</taxon>
        <taxon>Clostridia</taxon>
        <taxon>Eubacteriales</taxon>
        <taxon>Oscillospiraceae</taxon>
        <taxon>Ruminococcus</taxon>
    </lineage>
</organism>
<keyword evidence="2" id="KW-1133">Transmembrane helix</keyword>
<dbReference type="InterPro" id="IPR008979">
    <property type="entry name" value="Galactose-bd-like_sf"/>
</dbReference>
<keyword evidence="2" id="KW-0812">Transmembrane</keyword>
<feature type="transmembrane region" description="Helical" evidence="2">
    <location>
        <begin position="21"/>
        <end position="45"/>
    </location>
</feature>
<dbReference type="RefSeq" id="WP_028528765.1">
    <property type="nucleotide sequence ID" value="NZ_CABLBR010000014.1"/>
</dbReference>
<feature type="compositionally biased region" description="Polar residues" evidence="1">
    <location>
        <begin position="619"/>
        <end position="633"/>
    </location>
</feature>
<feature type="region of interest" description="Disordered" evidence="1">
    <location>
        <begin position="619"/>
        <end position="641"/>
    </location>
</feature>
<evidence type="ECO:0000256" key="1">
    <source>
        <dbReference type="SAM" id="MobiDB-lite"/>
    </source>
</evidence>
<dbReference type="PROSITE" id="PS00213">
    <property type="entry name" value="LIPOCALIN"/>
    <property type="match status" value="1"/>
</dbReference>
<feature type="region of interest" description="Disordered" evidence="1">
    <location>
        <begin position="3647"/>
        <end position="3711"/>
    </location>
</feature>
<dbReference type="Gene3D" id="2.60.120.260">
    <property type="entry name" value="Galactose-binding domain-like"/>
    <property type="match status" value="1"/>
</dbReference>
<keyword evidence="4" id="KW-1185">Reference proteome</keyword>
<evidence type="ECO:0000313" key="3">
    <source>
        <dbReference type="EMBL" id="UWP59169.1"/>
    </source>
</evidence>
<proteinExistence type="predicted"/>
<protein>
    <recommendedName>
        <fullName evidence="5">Type II secretion system protein</fullName>
    </recommendedName>
</protein>
<gene>
    <name evidence="3" type="ORF">NQ502_17660</name>
</gene>
<name>A0ABY5VEY4_9FIRM</name>